<dbReference type="Proteomes" id="UP000054279">
    <property type="component" value="Unassembled WGS sequence"/>
</dbReference>
<sequence length="247" mass="27623">MPQFTVPNSIFAGCYEYGRQLRAYFVNGGPHPGPAPAGYLLWALLMNNPVMAPISSNDVEGAKRCAGAFSCRSESDASNCKSRIFINDIISGINYIKTQQGGSNELVSHNRTLDPRLRSIERIKQEERRLHMGMRIFLNDLTSGINFRILNEGSGISGSLVNSSENRRTIKCSPTPHPYINTEGCGYQRMPGRAGLTREREVERRRRGRGKQVNDSKNTLDVAFSSEINKVEQEVSKFRIIEIPTNV</sequence>
<dbReference type="EMBL" id="KN837574">
    <property type="protein sequence ID" value="KIJ23866.1"/>
    <property type="molecule type" value="Genomic_DNA"/>
</dbReference>
<protein>
    <submittedName>
        <fullName evidence="2">Uncharacterized protein</fullName>
    </submittedName>
</protein>
<dbReference type="AlphaFoldDB" id="A0A0C9UEI1"/>
<evidence type="ECO:0000313" key="2">
    <source>
        <dbReference type="EMBL" id="KIJ23866.1"/>
    </source>
</evidence>
<proteinExistence type="predicted"/>
<keyword evidence="3" id="KW-1185">Reference proteome</keyword>
<feature type="region of interest" description="Disordered" evidence="1">
    <location>
        <begin position="198"/>
        <end position="217"/>
    </location>
</feature>
<organism evidence="2 3">
    <name type="scientific">Sphaerobolus stellatus (strain SS14)</name>
    <dbReference type="NCBI Taxonomy" id="990650"/>
    <lineage>
        <taxon>Eukaryota</taxon>
        <taxon>Fungi</taxon>
        <taxon>Dikarya</taxon>
        <taxon>Basidiomycota</taxon>
        <taxon>Agaricomycotina</taxon>
        <taxon>Agaricomycetes</taxon>
        <taxon>Phallomycetidae</taxon>
        <taxon>Geastrales</taxon>
        <taxon>Sphaerobolaceae</taxon>
        <taxon>Sphaerobolus</taxon>
    </lineage>
</organism>
<reference evidence="2 3" key="1">
    <citation type="submission" date="2014-06" db="EMBL/GenBank/DDBJ databases">
        <title>Evolutionary Origins and Diversification of the Mycorrhizal Mutualists.</title>
        <authorList>
            <consortium name="DOE Joint Genome Institute"/>
            <consortium name="Mycorrhizal Genomics Consortium"/>
            <person name="Kohler A."/>
            <person name="Kuo A."/>
            <person name="Nagy L.G."/>
            <person name="Floudas D."/>
            <person name="Copeland A."/>
            <person name="Barry K.W."/>
            <person name="Cichocki N."/>
            <person name="Veneault-Fourrey C."/>
            <person name="LaButti K."/>
            <person name="Lindquist E.A."/>
            <person name="Lipzen A."/>
            <person name="Lundell T."/>
            <person name="Morin E."/>
            <person name="Murat C."/>
            <person name="Riley R."/>
            <person name="Ohm R."/>
            <person name="Sun H."/>
            <person name="Tunlid A."/>
            <person name="Henrissat B."/>
            <person name="Grigoriev I.V."/>
            <person name="Hibbett D.S."/>
            <person name="Martin F."/>
        </authorList>
    </citation>
    <scope>NUCLEOTIDE SEQUENCE [LARGE SCALE GENOMIC DNA]</scope>
    <source>
        <strain evidence="2 3">SS14</strain>
    </source>
</reference>
<dbReference type="HOGENOM" id="CLU_1125138_0_0_1"/>
<evidence type="ECO:0000256" key="1">
    <source>
        <dbReference type="SAM" id="MobiDB-lite"/>
    </source>
</evidence>
<evidence type="ECO:0000313" key="3">
    <source>
        <dbReference type="Proteomes" id="UP000054279"/>
    </source>
</evidence>
<accession>A0A0C9UEI1</accession>
<gene>
    <name evidence="2" type="ORF">M422DRAFT_56671</name>
</gene>
<name>A0A0C9UEI1_SPHS4</name>